<protein>
    <submittedName>
        <fullName evidence="1">DUF2273 domain-containing protein</fullName>
    </submittedName>
</protein>
<proteinExistence type="predicted"/>
<dbReference type="Proteomes" id="UP000604241">
    <property type="component" value="Unassembled WGS sequence"/>
</dbReference>
<name>A0ABR8QHE3_9CELL</name>
<accession>A0ABR8QHE3</accession>
<gene>
    <name evidence="1" type="ORF">H9657_16180</name>
</gene>
<keyword evidence="2" id="KW-1185">Reference proteome</keyword>
<evidence type="ECO:0000313" key="1">
    <source>
        <dbReference type="EMBL" id="MBD7919810.1"/>
    </source>
</evidence>
<reference evidence="1 2" key="1">
    <citation type="submission" date="2020-08" db="EMBL/GenBank/DDBJ databases">
        <title>A Genomic Blueprint of the Chicken Gut Microbiome.</title>
        <authorList>
            <person name="Gilroy R."/>
            <person name="Ravi A."/>
            <person name="Getino M."/>
            <person name="Pursley I."/>
            <person name="Horton D.L."/>
            <person name="Alikhan N.-F."/>
            <person name="Baker D."/>
            <person name="Gharbi K."/>
            <person name="Hall N."/>
            <person name="Watson M."/>
            <person name="Adriaenssens E.M."/>
            <person name="Foster-Nyarko E."/>
            <person name="Jarju S."/>
            <person name="Secka A."/>
            <person name="Antonio M."/>
            <person name="Oren A."/>
            <person name="Chaudhuri R."/>
            <person name="La Ragione R.M."/>
            <person name="Hildebrand F."/>
            <person name="Pallen M.J."/>
        </authorList>
    </citation>
    <scope>NUCLEOTIDE SEQUENCE [LARGE SCALE GENOMIC DNA]</scope>
    <source>
        <strain evidence="1 2">Sa3CUA2</strain>
    </source>
</reference>
<dbReference type="RefSeq" id="WP_191784463.1">
    <property type="nucleotide sequence ID" value="NZ_JACSQV010000016.1"/>
</dbReference>
<dbReference type="EMBL" id="JACSQV010000016">
    <property type="protein sequence ID" value="MBD7919810.1"/>
    <property type="molecule type" value="Genomic_DNA"/>
</dbReference>
<sequence length="59" mass="5707">MSLSLAGLLTGLLLAIAAIVGGFNGFLLALVLGAVGWVVGAAVEGRLDLSALTGGGRRG</sequence>
<comment type="caution">
    <text evidence="1">The sequence shown here is derived from an EMBL/GenBank/DDBJ whole genome shotgun (WGS) entry which is preliminary data.</text>
</comment>
<evidence type="ECO:0000313" key="2">
    <source>
        <dbReference type="Proteomes" id="UP000604241"/>
    </source>
</evidence>
<organism evidence="1 2">
    <name type="scientific">Cellulomonas avistercoris</name>
    <dbReference type="NCBI Taxonomy" id="2762242"/>
    <lineage>
        <taxon>Bacteria</taxon>
        <taxon>Bacillati</taxon>
        <taxon>Actinomycetota</taxon>
        <taxon>Actinomycetes</taxon>
        <taxon>Micrococcales</taxon>
        <taxon>Cellulomonadaceae</taxon>
        <taxon>Cellulomonas</taxon>
    </lineage>
</organism>